<reference evidence="4" key="1">
    <citation type="submission" date="2016-11" db="EMBL/GenBank/DDBJ databases">
        <authorList>
            <person name="Varghese N."/>
            <person name="Submissions S."/>
        </authorList>
    </citation>
    <scope>NUCLEOTIDE SEQUENCE [LARGE SCALE GENOMIC DNA]</scope>
    <source>
        <strain evidence="4">DSM 27619</strain>
    </source>
</reference>
<dbReference type="InterPro" id="IPR011047">
    <property type="entry name" value="Quinoprotein_ADH-like_sf"/>
</dbReference>
<dbReference type="STRING" id="1416778.SAMN05443633_104403"/>
<name>A0A1M5C5P0_9FLAO</name>
<feature type="domain" description="Secretion system C-terminal sorting" evidence="2">
    <location>
        <begin position="478"/>
        <end position="541"/>
    </location>
</feature>
<dbReference type="SUPFAM" id="SSF50998">
    <property type="entry name" value="Quinoprotein alcohol dehydrogenase-like"/>
    <property type="match status" value="1"/>
</dbReference>
<organism evidence="3 4">
    <name type="scientific">Chryseobacterium arachidis</name>
    <dbReference type="NCBI Taxonomy" id="1416778"/>
    <lineage>
        <taxon>Bacteria</taxon>
        <taxon>Pseudomonadati</taxon>
        <taxon>Bacteroidota</taxon>
        <taxon>Flavobacteriia</taxon>
        <taxon>Flavobacteriales</taxon>
        <taxon>Weeksellaceae</taxon>
        <taxon>Chryseobacterium group</taxon>
        <taxon>Chryseobacterium</taxon>
    </lineage>
</organism>
<keyword evidence="1" id="KW-0732">Signal</keyword>
<evidence type="ECO:0000313" key="4">
    <source>
        <dbReference type="Proteomes" id="UP000184518"/>
    </source>
</evidence>
<proteinExistence type="predicted"/>
<evidence type="ECO:0000313" key="3">
    <source>
        <dbReference type="EMBL" id="SHF49732.1"/>
    </source>
</evidence>
<evidence type="ECO:0000259" key="2">
    <source>
        <dbReference type="Pfam" id="PF18962"/>
    </source>
</evidence>
<gene>
    <name evidence="3" type="ORF">SAMN05443633_104403</name>
</gene>
<dbReference type="EMBL" id="FQUT01000004">
    <property type="protein sequence ID" value="SHF49732.1"/>
    <property type="molecule type" value="Genomic_DNA"/>
</dbReference>
<dbReference type="Pfam" id="PF18962">
    <property type="entry name" value="Por_Secre_tail"/>
    <property type="match status" value="1"/>
</dbReference>
<dbReference type="NCBIfam" id="TIGR04183">
    <property type="entry name" value="Por_Secre_tail"/>
    <property type="match status" value="1"/>
</dbReference>
<dbReference type="PANTHER" id="PTHR42754">
    <property type="entry name" value="ENDOGLUCANASE"/>
    <property type="match status" value="1"/>
</dbReference>
<accession>A0A1M5C5P0</accession>
<dbReference type="AlphaFoldDB" id="A0A1M5C5P0"/>
<evidence type="ECO:0000256" key="1">
    <source>
        <dbReference type="ARBA" id="ARBA00022729"/>
    </source>
</evidence>
<dbReference type="Proteomes" id="UP000184518">
    <property type="component" value="Unassembled WGS sequence"/>
</dbReference>
<keyword evidence="4" id="KW-1185">Reference proteome</keyword>
<sequence>MLFSLVIILLKAYIFALINNHEKFIFFLLLINFTFYNSQAPSVQWNKYIGGSQQEAVNAMKITNDGGYIFAGSTQSVYIDNIFMNHQGSTTRPDYWILKTDSNGTIQWTKSFGGTNEDRAYDVQQTPDGGYILVGVSLSNDGDVTDHKGIAGSADCWVIKLDSLGNLQWKKSFGGTFSDYANTVILTADGNYVIAGSSYSNNGDVNGHHGSQSTIDSWMIKINPLGNVLWSKSLGGTSDDMFKDLKQTPDGGYILAADSWSNDGDIVNGHHGTTYFSNMWIVKTDANGDIQWQKSLGGSNDEISNSVELTPDGGFIFAGEGNSGDGDVSFHFGPTAPFPSPDYWVVKTDGFGNIQWEKSFGGTNSDMAMSAKSTSDGGYLIAGHTGSTDGQIVERFGANFNYDYWTLKLNGSGDIIWQKTLGGQHDDYITDIYSINNGYVAVGRSSSNSQNTFDLLLYQLGTESLGVDNFTAKNAISLYPNPVKDIFYFSEQLMEIELYSLDGKLIIKIPSAKSIDLPFLSHGEYLLKGITQKQKSFVKKFLKN</sequence>
<dbReference type="InterPro" id="IPR026444">
    <property type="entry name" value="Secre_tail"/>
</dbReference>
<protein>
    <submittedName>
        <fullName evidence="3">Por secretion system C-terminal sorting domain-containing protein</fullName>
    </submittedName>
</protein>
<dbReference type="PANTHER" id="PTHR42754:SF1">
    <property type="entry name" value="LIPOPROTEIN"/>
    <property type="match status" value="1"/>
</dbReference>